<keyword evidence="6" id="KW-0804">Transcription</keyword>
<evidence type="ECO:0000256" key="2">
    <source>
        <dbReference type="ARBA" id="ARBA00010410"/>
    </source>
</evidence>
<dbReference type="EMBL" id="BMAT01002022">
    <property type="protein sequence ID" value="GFR97343.1"/>
    <property type="molecule type" value="Genomic_DNA"/>
</dbReference>
<dbReference type="GO" id="GO:0000978">
    <property type="term" value="F:RNA polymerase II cis-regulatory region sequence-specific DNA binding"/>
    <property type="evidence" value="ECO:0007669"/>
    <property type="project" value="TreeGrafter"/>
</dbReference>
<reference evidence="11 12" key="1">
    <citation type="journal article" date="2021" name="Elife">
        <title>Chloroplast acquisition without the gene transfer in kleptoplastic sea slugs, Plakobranchus ocellatus.</title>
        <authorList>
            <person name="Maeda T."/>
            <person name="Takahashi S."/>
            <person name="Yoshida T."/>
            <person name="Shimamura S."/>
            <person name="Takaki Y."/>
            <person name="Nagai Y."/>
            <person name="Toyoda A."/>
            <person name="Suzuki Y."/>
            <person name="Arimoto A."/>
            <person name="Ishii H."/>
            <person name="Satoh N."/>
            <person name="Nishiyama T."/>
            <person name="Hasebe M."/>
            <person name="Maruyama T."/>
            <person name="Minagawa J."/>
            <person name="Obokata J."/>
            <person name="Shigenobu S."/>
        </authorList>
    </citation>
    <scope>NUCLEOTIDE SEQUENCE [LARGE SCALE GENOMIC DNA]</scope>
</reference>
<dbReference type="GO" id="GO:0019185">
    <property type="term" value="C:snRNA-activating protein complex"/>
    <property type="evidence" value="ECO:0007669"/>
    <property type="project" value="TreeGrafter"/>
</dbReference>
<keyword evidence="12" id="KW-1185">Reference proteome</keyword>
<evidence type="ECO:0000256" key="3">
    <source>
        <dbReference type="ARBA" id="ARBA00013634"/>
    </source>
</evidence>
<keyword evidence="7" id="KW-0539">Nucleus</keyword>
<evidence type="ECO:0000313" key="11">
    <source>
        <dbReference type="EMBL" id="GFR97343.1"/>
    </source>
</evidence>
<dbReference type="GO" id="GO:0042795">
    <property type="term" value="P:snRNA transcription by RNA polymerase II"/>
    <property type="evidence" value="ECO:0007669"/>
    <property type="project" value="TreeGrafter"/>
</dbReference>
<keyword evidence="5" id="KW-0238">DNA-binding</keyword>
<dbReference type="PANTHER" id="PTHR13421:SF16">
    <property type="entry name" value="SNRNA-ACTIVATING PROTEIN COMPLEX SUBUNIT 3"/>
    <property type="match status" value="1"/>
</dbReference>
<dbReference type="AlphaFoldDB" id="A0AAV4HGG6"/>
<gene>
    <name evidence="11" type="ORF">ElyMa_000990900</name>
</gene>
<dbReference type="GO" id="GO:0001006">
    <property type="term" value="F:RNA polymerase III type 3 promoter sequence-specific DNA binding"/>
    <property type="evidence" value="ECO:0007669"/>
    <property type="project" value="TreeGrafter"/>
</dbReference>
<comment type="function">
    <text evidence="8">Part of the SNAPc complex required for the transcription of both RNA polymerase II and III small-nuclear RNA genes. Binds to the proximal sequence element (PSE), a non-TATA-box basal promoter element common to these 2 types of genes. Recruits TBP and BRF2 to the U6 snRNA TATA box.</text>
</comment>
<sequence length="300" mass="34573">MDFKDGAASVVVACLHAKLRVTRPFEAVRKNLFTGTEPKKKASLYKMNEQPPHAELQCLRHQIESNKIRQDNSSHDMRIRSQMKYTIQDAYLTIVPEGKTCKPTEPQFQVPTPNVVLTVEVNKCLLHGIYGQSAKERDVYQVLGSQLLTELRDKILCASDRVIPGDYSNRPDIDPRTLQTTGDMFKSGFFFIENVFYNDLRYPDNKDYSKTILAWAKKHMSETEFTTKEMSDVTFFDLNIRLGRHYLFTHQGNCEHSIVFTDMRLLNTTDYQDLRSYPVLAVTRSRSRDVCQACCTFSAK</sequence>
<evidence type="ECO:0000256" key="9">
    <source>
        <dbReference type="ARBA" id="ARBA00025958"/>
    </source>
</evidence>
<evidence type="ECO:0000256" key="4">
    <source>
        <dbReference type="ARBA" id="ARBA00023015"/>
    </source>
</evidence>
<evidence type="ECO:0000256" key="1">
    <source>
        <dbReference type="ARBA" id="ARBA00004123"/>
    </source>
</evidence>
<dbReference type="InterPro" id="IPR022042">
    <property type="entry name" value="snRNA-activating_su3"/>
</dbReference>
<dbReference type="PANTHER" id="PTHR13421">
    <property type="entry name" value="SNRNA-ACTIVATING PROTEIN COMPLEX SUBUNIT 3"/>
    <property type="match status" value="1"/>
</dbReference>
<comment type="subcellular location">
    <subcellularLocation>
        <location evidence="1">Nucleus</location>
    </subcellularLocation>
</comment>
<organism evidence="11 12">
    <name type="scientific">Elysia marginata</name>
    <dbReference type="NCBI Taxonomy" id="1093978"/>
    <lineage>
        <taxon>Eukaryota</taxon>
        <taxon>Metazoa</taxon>
        <taxon>Spiralia</taxon>
        <taxon>Lophotrochozoa</taxon>
        <taxon>Mollusca</taxon>
        <taxon>Gastropoda</taxon>
        <taxon>Heterobranchia</taxon>
        <taxon>Euthyneura</taxon>
        <taxon>Panpulmonata</taxon>
        <taxon>Sacoglossa</taxon>
        <taxon>Placobranchoidea</taxon>
        <taxon>Plakobranchidae</taxon>
        <taxon>Elysia</taxon>
    </lineage>
</organism>
<name>A0AAV4HGG6_9GAST</name>
<dbReference type="GO" id="GO:0005634">
    <property type="term" value="C:nucleus"/>
    <property type="evidence" value="ECO:0007669"/>
    <property type="project" value="UniProtKB-SubCell"/>
</dbReference>
<accession>A0AAV4HGG6</accession>
<evidence type="ECO:0000256" key="7">
    <source>
        <dbReference type="ARBA" id="ARBA00023242"/>
    </source>
</evidence>
<proteinExistence type="inferred from homology"/>
<evidence type="ECO:0000256" key="5">
    <source>
        <dbReference type="ARBA" id="ARBA00023125"/>
    </source>
</evidence>
<protein>
    <recommendedName>
        <fullName evidence="3">snRNA-activating protein complex subunit 3</fullName>
    </recommendedName>
    <alternativeName>
        <fullName evidence="10">Small nuclear RNA-activating complex polypeptide 3</fullName>
    </alternativeName>
</protein>
<evidence type="ECO:0000256" key="6">
    <source>
        <dbReference type="ARBA" id="ARBA00023163"/>
    </source>
</evidence>
<dbReference type="GO" id="GO:0042796">
    <property type="term" value="P:snRNA transcription by RNA polymerase III"/>
    <property type="evidence" value="ECO:0007669"/>
    <property type="project" value="TreeGrafter"/>
</dbReference>
<evidence type="ECO:0000256" key="8">
    <source>
        <dbReference type="ARBA" id="ARBA00025193"/>
    </source>
</evidence>
<dbReference type="Proteomes" id="UP000762676">
    <property type="component" value="Unassembled WGS sequence"/>
</dbReference>
<evidence type="ECO:0000256" key="10">
    <source>
        <dbReference type="ARBA" id="ARBA00029606"/>
    </source>
</evidence>
<comment type="caution">
    <text evidence="11">The sequence shown here is derived from an EMBL/GenBank/DDBJ whole genome shotgun (WGS) entry which is preliminary data.</text>
</comment>
<evidence type="ECO:0000313" key="12">
    <source>
        <dbReference type="Proteomes" id="UP000762676"/>
    </source>
</evidence>
<comment type="similarity">
    <text evidence="2">Belongs to the SNAPC3/SRD2 family.</text>
</comment>
<dbReference type="GO" id="GO:0003681">
    <property type="term" value="F:bent DNA binding"/>
    <property type="evidence" value="ECO:0007669"/>
    <property type="project" value="TreeGrafter"/>
</dbReference>
<dbReference type="Pfam" id="PF12251">
    <property type="entry name" value="SNAPC3"/>
    <property type="match status" value="1"/>
</dbReference>
<keyword evidence="4" id="KW-0805">Transcription regulation</keyword>
<comment type="subunit">
    <text evidence="9">Part of the SNAPc complex composed of 5 subunits: SNAPC1, SNAPC2, SNAPC3, SNAPC4 and SNAPC5. SNAPC3 interacts with SNAPC1.</text>
</comment>
<dbReference type="GO" id="GO:0001046">
    <property type="term" value="F:core promoter sequence-specific DNA binding"/>
    <property type="evidence" value="ECO:0007669"/>
    <property type="project" value="TreeGrafter"/>
</dbReference>